<dbReference type="GO" id="GO:0008168">
    <property type="term" value="F:methyltransferase activity"/>
    <property type="evidence" value="ECO:0007669"/>
    <property type="project" value="UniProtKB-KW"/>
</dbReference>
<organism evidence="1 2">
    <name type="scientific">Flavivirga spongiicola</name>
    <dbReference type="NCBI Taxonomy" id="421621"/>
    <lineage>
        <taxon>Bacteria</taxon>
        <taxon>Pseudomonadati</taxon>
        <taxon>Bacteroidota</taxon>
        <taxon>Flavobacteriia</taxon>
        <taxon>Flavobacteriales</taxon>
        <taxon>Flavobacteriaceae</taxon>
        <taxon>Flavivirga</taxon>
    </lineage>
</organism>
<comment type="caution">
    <text evidence="1">The sequence shown here is derived from an EMBL/GenBank/DDBJ whole genome shotgun (WGS) entry which is preliminary data.</text>
</comment>
<sequence length="213" mass="24619">MKRENNGGNKKIIKKYFFQQFQKPTGYIGSLIGKLMNIKNSERINYTIEKVNPIELETILEIGYGSGLAINRICEKSDPQLVFGVDHSEIMHKQACKLNKKYIDKNKVRLYCCELEDIINELPWFDTIFLSNVHLFWNNPVKKFILINSLLEPHGDFILTYQPHEAKNEAQIKKIAKEIAIQLKEAGFSYIGIEYKKMKPVTCIAITASMEDN</sequence>
<dbReference type="Proteomes" id="UP001337305">
    <property type="component" value="Unassembled WGS sequence"/>
</dbReference>
<accession>A0ABU7XNH9</accession>
<protein>
    <submittedName>
        <fullName evidence="1">Class I SAM-dependent methyltransferase</fullName>
    </submittedName>
</protein>
<evidence type="ECO:0000313" key="1">
    <source>
        <dbReference type="EMBL" id="MEF3832270.1"/>
    </source>
</evidence>
<keyword evidence="1" id="KW-0489">Methyltransferase</keyword>
<dbReference type="InterPro" id="IPR029063">
    <property type="entry name" value="SAM-dependent_MTases_sf"/>
</dbReference>
<gene>
    <name evidence="1" type="ORF">N1F79_03955</name>
</gene>
<dbReference type="EMBL" id="JAODOP010000004">
    <property type="protein sequence ID" value="MEF3832270.1"/>
    <property type="molecule type" value="Genomic_DNA"/>
</dbReference>
<reference evidence="1 2" key="1">
    <citation type="submission" date="2022-09" db="EMBL/GenBank/DDBJ databases">
        <title>Genome sequencing of Flavivirga sp. MEBiC05379.</title>
        <authorList>
            <person name="Oh H.-M."/>
            <person name="Kwon K.K."/>
            <person name="Park M.J."/>
            <person name="Yang S.-H."/>
        </authorList>
    </citation>
    <scope>NUCLEOTIDE SEQUENCE [LARGE SCALE GENOMIC DNA]</scope>
    <source>
        <strain evidence="1 2">MEBiC05379</strain>
    </source>
</reference>
<dbReference type="RefSeq" id="WP_303304651.1">
    <property type="nucleotide sequence ID" value="NZ_JAODOP010000004.1"/>
</dbReference>
<dbReference type="Gene3D" id="3.40.50.150">
    <property type="entry name" value="Vaccinia Virus protein VP39"/>
    <property type="match status" value="1"/>
</dbReference>
<dbReference type="SUPFAM" id="SSF53335">
    <property type="entry name" value="S-adenosyl-L-methionine-dependent methyltransferases"/>
    <property type="match status" value="1"/>
</dbReference>
<keyword evidence="1" id="KW-0808">Transferase</keyword>
<proteinExistence type="predicted"/>
<evidence type="ECO:0000313" key="2">
    <source>
        <dbReference type="Proteomes" id="UP001337305"/>
    </source>
</evidence>
<dbReference type="Pfam" id="PF08003">
    <property type="entry name" value="Methyltransf_9"/>
    <property type="match status" value="1"/>
</dbReference>
<name>A0ABU7XNH9_9FLAO</name>
<keyword evidence="2" id="KW-1185">Reference proteome</keyword>
<dbReference type="GO" id="GO:0032259">
    <property type="term" value="P:methylation"/>
    <property type="evidence" value="ECO:0007669"/>
    <property type="project" value="UniProtKB-KW"/>
</dbReference>
<dbReference type="InterPro" id="IPR027555">
    <property type="entry name" value="Mo5U34_MeTrfas-like"/>
</dbReference>